<dbReference type="EMBL" id="BAABBA010000019">
    <property type="protein sequence ID" value="GAA4288938.1"/>
    <property type="molecule type" value="Genomic_DNA"/>
</dbReference>
<accession>A0ABP8EY74</accession>
<gene>
    <name evidence="1" type="ORF">GCM10022262_32980</name>
</gene>
<sequence length="212" mass="23180">MTTPTGLSRDETRVAAFTTDCHETTSRLFLPADGPAGTVMTWRELALLAGMPLTADLRWSAIVSRLDAALRQELSAPFAVVPSATLVRLVDLLSAATSTPERCYFFLWEGYAEETADLVPEVAPPHVAVLARHDYVLHTAPLSWLVERAADLMQPRMPVFLWPHDGAFLLACPLYHDSLYLSSDVALPDTLRSGGLEVLPIARDIELPGEGD</sequence>
<dbReference type="RefSeq" id="WP_345043543.1">
    <property type="nucleotide sequence ID" value="NZ_BAABBA010000019.1"/>
</dbReference>
<dbReference type="Proteomes" id="UP001499841">
    <property type="component" value="Unassembled WGS sequence"/>
</dbReference>
<name>A0ABP8EY74_9MICO</name>
<keyword evidence="2" id="KW-1185">Reference proteome</keyword>
<proteinExistence type="predicted"/>
<protein>
    <submittedName>
        <fullName evidence="1">Uncharacterized protein</fullName>
    </submittedName>
</protein>
<organism evidence="1 2">
    <name type="scientific">Georgenia daeguensis</name>
    <dbReference type="NCBI Taxonomy" id="908355"/>
    <lineage>
        <taxon>Bacteria</taxon>
        <taxon>Bacillati</taxon>
        <taxon>Actinomycetota</taxon>
        <taxon>Actinomycetes</taxon>
        <taxon>Micrococcales</taxon>
        <taxon>Bogoriellaceae</taxon>
        <taxon>Georgenia</taxon>
    </lineage>
</organism>
<comment type="caution">
    <text evidence="1">The sequence shown here is derived from an EMBL/GenBank/DDBJ whole genome shotgun (WGS) entry which is preliminary data.</text>
</comment>
<evidence type="ECO:0000313" key="1">
    <source>
        <dbReference type="EMBL" id="GAA4288938.1"/>
    </source>
</evidence>
<evidence type="ECO:0000313" key="2">
    <source>
        <dbReference type="Proteomes" id="UP001499841"/>
    </source>
</evidence>
<reference evidence="2" key="1">
    <citation type="journal article" date="2019" name="Int. J. Syst. Evol. Microbiol.">
        <title>The Global Catalogue of Microorganisms (GCM) 10K type strain sequencing project: providing services to taxonomists for standard genome sequencing and annotation.</title>
        <authorList>
            <consortium name="The Broad Institute Genomics Platform"/>
            <consortium name="The Broad Institute Genome Sequencing Center for Infectious Disease"/>
            <person name="Wu L."/>
            <person name="Ma J."/>
        </authorList>
    </citation>
    <scope>NUCLEOTIDE SEQUENCE [LARGE SCALE GENOMIC DNA]</scope>
    <source>
        <strain evidence="2">JCM 17459</strain>
    </source>
</reference>